<dbReference type="AlphaFoldDB" id="A0AAV2A1W7"/>
<protein>
    <submittedName>
        <fullName evidence="2">Uncharacterized protein</fullName>
    </submittedName>
</protein>
<sequence length="50" mass="5687">MNLSYLNFFVFFILLIVLLILPSSIVDVDGLKQLLEKLPFLKENASKDSS</sequence>
<accession>A0AAV2A1W7</accession>
<gene>
    <name evidence="2" type="ORF">LARSCL_LOCUS9497</name>
</gene>
<feature type="transmembrane region" description="Helical" evidence="1">
    <location>
        <begin position="6"/>
        <end position="28"/>
    </location>
</feature>
<reference evidence="2 3" key="1">
    <citation type="submission" date="2024-04" db="EMBL/GenBank/DDBJ databases">
        <authorList>
            <person name="Rising A."/>
            <person name="Reimegard J."/>
            <person name="Sonavane S."/>
            <person name="Akerstrom W."/>
            <person name="Nylinder S."/>
            <person name="Hedman E."/>
            <person name="Kallberg Y."/>
        </authorList>
    </citation>
    <scope>NUCLEOTIDE SEQUENCE [LARGE SCALE GENOMIC DNA]</scope>
</reference>
<dbReference type="EMBL" id="CAXIEN010000106">
    <property type="protein sequence ID" value="CAL1277942.1"/>
    <property type="molecule type" value="Genomic_DNA"/>
</dbReference>
<dbReference type="Proteomes" id="UP001497382">
    <property type="component" value="Unassembled WGS sequence"/>
</dbReference>
<comment type="caution">
    <text evidence="2">The sequence shown here is derived from an EMBL/GenBank/DDBJ whole genome shotgun (WGS) entry which is preliminary data.</text>
</comment>
<keyword evidence="1" id="KW-0472">Membrane</keyword>
<evidence type="ECO:0000256" key="1">
    <source>
        <dbReference type="SAM" id="Phobius"/>
    </source>
</evidence>
<name>A0AAV2A1W7_9ARAC</name>
<proteinExistence type="predicted"/>
<keyword evidence="1" id="KW-0812">Transmembrane</keyword>
<evidence type="ECO:0000313" key="2">
    <source>
        <dbReference type="EMBL" id="CAL1277942.1"/>
    </source>
</evidence>
<keyword evidence="1" id="KW-1133">Transmembrane helix</keyword>
<keyword evidence="3" id="KW-1185">Reference proteome</keyword>
<evidence type="ECO:0000313" key="3">
    <source>
        <dbReference type="Proteomes" id="UP001497382"/>
    </source>
</evidence>
<organism evidence="2 3">
    <name type="scientific">Larinioides sclopetarius</name>
    <dbReference type="NCBI Taxonomy" id="280406"/>
    <lineage>
        <taxon>Eukaryota</taxon>
        <taxon>Metazoa</taxon>
        <taxon>Ecdysozoa</taxon>
        <taxon>Arthropoda</taxon>
        <taxon>Chelicerata</taxon>
        <taxon>Arachnida</taxon>
        <taxon>Araneae</taxon>
        <taxon>Araneomorphae</taxon>
        <taxon>Entelegynae</taxon>
        <taxon>Araneoidea</taxon>
        <taxon>Araneidae</taxon>
        <taxon>Larinioides</taxon>
    </lineage>
</organism>